<sequence length="403" mass="43619">MPTHTPSPHRFLAPNPLGSQTSKPKPPSNLRNVLASQTPKPTVATRQKPELQFKKLTPAKRFVITPARPTPRAENLSTGKEGGNTAWKDTRTELTPRSKPRRKFERVESIQESSQSSATATQADGDRECVVQPVEDHGMDSSDDAKFEEEMLFESVGRKKRRLTSPPSSPSRSQVSEPHTPLPARNPTTHRFKAPVTHTPADLRTSHTDIYASTPSGPSITSAPHKPQFLLPALPTSPLKPSKPLPEIFSPSRKNGKYVPNGLASTVTGWVIETANTGFAAQDRSTGITWGRDREDGVRLKVRIKHVSTGIVETEKRLEAECFAGGVIFVRGDTEPGSYNTSRAPSPIGDDGVLKVLLAGNGGARGAGGVRIKVGGIVGIRAPTWEVDVSGEKWLVGVDWVVL</sequence>
<dbReference type="GeneID" id="63850340"/>
<feature type="compositionally biased region" description="Low complexity" evidence="1">
    <location>
        <begin position="110"/>
        <end position="123"/>
    </location>
</feature>
<gene>
    <name evidence="2" type="ORF">K460DRAFT_364934</name>
</gene>
<feature type="compositionally biased region" description="Polar residues" evidence="1">
    <location>
        <begin position="211"/>
        <end position="222"/>
    </location>
</feature>
<dbReference type="AlphaFoldDB" id="A0A9P4GMA6"/>
<feature type="compositionally biased region" description="Polar residues" evidence="1">
    <location>
        <begin position="17"/>
        <end position="40"/>
    </location>
</feature>
<accession>A0A9P4GMA6</accession>
<comment type="caution">
    <text evidence="2">The sequence shown here is derived from an EMBL/GenBank/DDBJ whole genome shotgun (WGS) entry which is preliminary data.</text>
</comment>
<organism evidence="2 3">
    <name type="scientific">Cucurbitaria berberidis CBS 394.84</name>
    <dbReference type="NCBI Taxonomy" id="1168544"/>
    <lineage>
        <taxon>Eukaryota</taxon>
        <taxon>Fungi</taxon>
        <taxon>Dikarya</taxon>
        <taxon>Ascomycota</taxon>
        <taxon>Pezizomycotina</taxon>
        <taxon>Dothideomycetes</taxon>
        <taxon>Pleosporomycetidae</taxon>
        <taxon>Pleosporales</taxon>
        <taxon>Pleosporineae</taxon>
        <taxon>Cucurbitariaceae</taxon>
        <taxon>Cucurbitaria</taxon>
    </lineage>
</organism>
<name>A0A9P4GMA6_9PLEO</name>
<keyword evidence="3" id="KW-1185">Reference proteome</keyword>
<protein>
    <submittedName>
        <fullName evidence="2">Uncharacterized protein</fullName>
    </submittedName>
</protein>
<proteinExistence type="predicted"/>
<dbReference type="EMBL" id="ML976615">
    <property type="protein sequence ID" value="KAF1849013.1"/>
    <property type="molecule type" value="Genomic_DNA"/>
</dbReference>
<evidence type="ECO:0000313" key="3">
    <source>
        <dbReference type="Proteomes" id="UP000800039"/>
    </source>
</evidence>
<reference evidence="2" key="1">
    <citation type="submission" date="2020-01" db="EMBL/GenBank/DDBJ databases">
        <authorList>
            <consortium name="DOE Joint Genome Institute"/>
            <person name="Haridas S."/>
            <person name="Albert R."/>
            <person name="Binder M."/>
            <person name="Bloem J."/>
            <person name="Labutti K."/>
            <person name="Salamov A."/>
            <person name="Andreopoulos B."/>
            <person name="Baker S.E."/>
            <person name="Barry K."/>
            <person name="Bills G."/>
            <person name="Bluhm B.H."/>
            <person name="Cannon C."/>
            <person name="Castanera R."/>
            <person name="Culley D.E."/>
            <person name="Daum C."/>
            <person name="Ezra D."/>
            <person name="Gonzalez J.B."/>
            <person name="Henrissat B."/>
            <person name="Kuo A."/>
            <person name="Liang C."/>
            <person name="Lipzen A."/>
            <person name="Lutzoni F."/>
            <person name="Magnuson J."/>
            <person name="Mondo S."/>
            <person name="Nolan M."/>
            <person name="Ohm R."/>
            <person name="Pangilinan J."/>
            <person name="Park H.-J."/>
            <person name="Ramirez L."/>
            <person name="Alfaro M."/>
            <person name="Sun H."/>
            <person name="Tritt A."/>
            <person name="Yoshinaga Y."/>
            <person name="Zwiers L.-H."/>
            <person name="Turgeon B.G."/>
            <person name="Goodwin S.B."/>
            <person name="Spatafora J.W."/>
            <person name="Crous P.W."/>
            <person name="Grigoriev I.V."/>
        </authorList>
    </citation>
    <scope>NUCLEOTIDE SEQUENCE</scope>
    <source>
        <strain evidence="2">CBS 394.84</strain>
    </source>
</reference>
<dbReference type="Proteomes" id="UP000800039">
    <property type="component" value="Unassembled WGS sequence"/>
</dbReference>
<evidence type="ECO:0000313" key="2">
    <source>
        <dbReference type="EMBL" id="KAF1849013.1"/>
    </source>
</evidence>
<feature type="compositionally biased region" description="Basic and acidic residues" evidence="1">
    <location>
        <begin position="124"/>
        <end position="149"/>
    </location>
</feature>
<evidence type="ECO:0000256" key="1">
    <source>
        <dbReference type="SAM" id="MobiDB-lite"/>
    </source>
</evidence>
<dbReference type="OrthoDB" id="5389296at2759"/>
<dbReference type="RefSeq" id="XP_040791576.1">
    <property type="nucleotide sequence ID" value="XM_040933089.1"/>
</dbReference>
<feature type="region of interest" description="Disordered" evidence="1">
    <location>
        <begin position="1"/>
        <end position="230"/>
    </location>
</feature>